<keyword evidence="3" id="KW-1185">Reference proteome</keyword>
<protein>
    <recommendedName>
        <fullName evidence="1">GTPase-associated system helical domain-containing protein</fullName>
    </recommendedName>
</protein>
<accession>A0A2K8L8W0</accession>
<dbReference type="EMBL" id="CP018799">
    <property type="protein sequence ID" value="ATX80696.1"/>
    <property type="molecule type" value="Genomic_DNA"/>
</dbReference>
<sequence length="424" mass="46834">MGYIMAYPILQAFLDNQFIKTDDPEHIGYLKKSSTAVLRQLQQKKNRPKVITYTLAALDPTISDDEPIVGDVETLIIKNWPAFRNSVVKTKDTPIAYVRAVILEALSKLSHDEEMAAIIWHTGRNIISYYKLAGQKEVLVSFLLDIGNRVEETARSNWGAHESIQSVDIKSTLPTVKSVTVNKDSLEKHLMAASAQASVGGENPQWASNNAAIWPTFFSERAAEGISKGINAALSIQNESIASISSSIQTTLEVNLEQMSSSILKSSLSLNKRSDLLWWKQALYSQRLDSSYRSLAPLSMSTAMAIDLADNVPPIHPKSVDFFLKETLRDVLGEKLEQKVSLAELLGKLQSFSESEKLLLEGFCDAGESRKPFGVSLASLLKGATSSDEFFKYTGIDKNAEISLADFTVWLFHDLEANALAQAK</sequence>
<organism evidence="2 3">
    <name type="scientific">Mariprofundus aestuarium</name>
    <dbReference type="NCBI Taxonomy" id="1921086"/>
    <lineage>
        <taxon>Bacteria</taxon>
        <taxon>Pseudomonadati</taxon>
        <taxon>Pseudomonadota</taxon>
        <taxon>Candidatius Mariprofundia</taxon>
        <taxon>Mariprofundales</taxon>
        <taxon>Mariprofundaceae</taxon>
        <taxon>Mariprofundus</taxon>
    </lineage>
</organism>
<proteinExistence type="predicted"/>
<dbReference type="Pfam" id="PF19994">
    <property type="entry name" value="GASH"/>
    <property type="match status" value="1"/>
</dbReference>
<gene>
    <name evidence="2" type="ORF">Ga0123461_2295</name>
</gene>
<dbReference type="AlphaFoldDB" id="A0A2K8L8W0"/>
<dbReference type="KEGG" id="maes:Ga0123461_2295"/>
<evidence type="ECO:0000259" key="1">
    <source>
        <dbReference type="Pfam" id="PF19994"/>
    </source>
</evidence>
<evidence type="ECO:0000313" key="3">
    <source>
        <dbReference type="Proteomes" id="UP000231701"/>
    </source>
</evidence>
<reference evidence="2 3" key="1">
    <citation type="submission" date="2016-12" db="EMBL/GenBank/DDBJ databases">
        <title>Isolation and genomic insights into novel planktonic Zetaproteobacteria from stratified waters of the Chesapeake Bay.</title>
        <authorList>
            <person name="McAllister S.M."/>
            <person name="Kato S."/>
            <person name="Chan C.S."/>
            <person name="Chiu B.K."/>
            <person name="Field E.K."/>
        </authorList>
    </citation>
    <scope>NUCLEOTIDE SEQUENCE [LARGE SCALE GENOMIC DNA]</scope>
    <source>
        <strain evidence="2 3">CP-5</strain>
    </source>
</reference>
<name>A0A2K8L8W0_MARES</name>
<feature type="domain" description="GTPase-associated system helical" evidence="1">
    <location>
        <begin position="10"/>
        <end position="417"/>
    </location>
</feature>
<dbReference type="InterPro" id="IPR045523">
    <property type="entry name" value="GASH"/>
</dbReference>
<evidence type="ECO:0000313" key="2">
    <source>
        <dbReference type="EMBL" id="ATX80696.1"/>
    </source>
</evidence>
<dbReference type="Proteomes" id="UP000231701">
    <property type="component" value="Chromosome"/>
</dbReference>